<name>A0A7X5BSL9_9BACT</name>
<reference evidence="2 3" key="1">
    <citation type="submission" date="2020-01" db="EMBL/GenBank/DDBJ databases">
        <title>The draft genome sequence of Corallococcus exiguus DSM 14696.</title>
        <authorList>
            <person name="Zhang X."/>
            <person name="Zhu H."/>
        </authorList>
    </citation>
    <scope>NUCLEOTIDE SEQUENCE [LARGE SCALE GENOMIC DNA]</scope>
    <source>
        <strain evidence="2 3">DSM 14696</strain>
    </source>
</reference>
<proteinExistence type="predicted"/>
<dbReference type="RefSeq" id="WP_139920731.1">
    <property type="nucleotide sequence ID" value="NZ_CBCSLE010000205.1"/>
</dbReference>
<sequence>MTARRASFFRISSSAVVALALLSGCGGGLATSNPRYFTGGKWNALDGPYALTPMLACAYPAEGNDQVYRNLEDALAPALWSAYGKDVAEVQVKKVKGDSPWCEAFPNIATDNFTVPPRMKKELAEYVKQSGAKGVIIPVAHMYRSPIMREIVAADGTQIGSVETDRFGADGTAGLFVHYINESGDLVYTGRSKTHGLGVVADPVGYMRAHAADYAQQMTQKAPPVALQ</sequence>
<evidence type="ECO:0000313" key="2">
    <source>
        <dbReference type="EMBL" id="NBC42059.1"/>
    </source>
</evidence>
<dbReference type="EMBL" id="JAAAPK010000004">
    <property type="protein sequence ID" value="NBC42059.1"/>
    <property type="molecule type" value="Genomic_DNA"/>
</dbReference>
<comment type="caution">
    <text evidence="2">The sequence shown here is derived from an EMBL/GenBank/DDBJ whole genome shotgun (WGS) entry which is preliminary data.</text>
</comment>
<dbReference type="PROSITE" id="PS51257">
    <property type="entry name" value="PROKAR_LIPOPROTEIN"/>
    <property type="match status" value="1"/>
</dbReference>
<keyword evidence="1" id="KW-0732">Signal</keyword>
<organism evidence="2 3">
    <name type="scientific">Corallococcus exiguus</name>
    <dbReference type="NCBI Taxonomy" id="83462"/>
    <lineage>
        <taxon>Bacteria</taxon>
        <taxon>Pseudomonadati</taxon>
        <taxon>Myxococcota</taxon>
        <taxon>Myxococcia</taxon>
        <taxon>Myxococcales</taxon>
        <taxon>Cystobacterineae</taxon>
        <taxon>Myxococcaceae</taxon>
        <taxon>Corallococcus</taxon>
    </lineage>
</organism>
<evidence type="ECO:0000313" key="3">
    <source>
        <dbReference type="Proteomes" id="UP000537825"/>
    </source>
</evidence>
<dbReference type="Proteomes" id="UP000537825">
    <property type="component" value="Unassembled WGS sequence"/>
</dbReference>
<evidence type="ECO:0008006" key="4">
    <source>
        <dbReference type="Google" id="ProtNLM"/>
    </source>
</evidence>
<dbReference type="AlphaFoldDB" id="A0A7X5BSL9"/>
<feature type="signal peptide" evidence="1">
    <location>
        <begin position="1"/>
        <end position="30"/>
    </location>
</feature>
<feature type="chain" id="PRO_5031567929" description="Lipoprotein" evidence="1">
    <location>
        <begin position="31"/>
        <end position="228"/>
    </location>
</feature>
<protein>
    <recommendedName>
        <fullName evidence="4">Lipoprotein</fullName>
    </recommendedName>
</protein>
<accession>A0A7X5BSL9</accession>
<gene>
    <name evidence="2" type="ORF">GTZ93_19850</name>
</gene>
<keyword evidence="3" id="KW-1185">Reference proteome</keyword>
<evidence type="ECO:0000256" key="1">
    <source>
        <dbReference type="SAM" id="SignalP"/>
    </source>
</evidence>